<dbReference type="SUPFAM" id="SSF57667">
    <property type="entry name" value="beta-beta-alpha zinc fingers"/>
    <property type="match status" value="2"/>
</dbReference>
<dbReference type="Pfam" id="PF13912">
    <property type="entry name" value="zf-C2H2_6"/>
    <property type="match status" value="3"/>
</dbReference>
<feature type="compositionally biased region" description="Low complexity" evidence="2">
    <location>
        <begin position="127"/>
        <end position="141"/>
    </location>
</feature>
<dbReference type="GO" id="GO:0008270">
    <property type="term" value="F:zinc ion binding"/>
    <property type="evidence" value="ECO:0007669"/>
    <property type="project" value="UniProtKB-KW"/>
</dbReference>
<gene>
    <name evidence="4" type="ORF">QN277_003507</name>
</gene>
<keyword evidence="1" id="KW-0862">Zinc</keyword>
<organism evidence="4 5">
    <name type="scientific">Acacia crassicarpa</name>
    <name type="common">northern wattle</name>
    <dbReference type="NCBI Taxonomy" id="499986"/>
    <lineage>
        <taxon>Eukaryota</taxon>
        <taxon>Viridiplantae</taxon>
        <taxon>Streptophyta</taxon>
        <taxon>Embryophyta</taxon>
        <taxon>Tracheophyta</taxon>
        <taxon>Spermatophyta</taxon>
        <taxon>Magnoliopsida</taxon>
        <taxon>eudicotyledons</taxon>
        <taxon>Gunneridae</taxon>
        <taxon>Pentapetalae</taxon>
        <taxon>rosids</taxon>
        <taxon>fabids</taxon>
        <taxon>Fabales</taxon>
        <taxon>Fabaceae</taxon>
        <taxon>Caesalpinioideae</taxon>
        <taxon>mimosoid clade</taxon>
        <taxon>Acacieae</taxon>
        <taxon>Acacia</taxon>
    </lineage>
</organism>
<dbReference type="EMBL" id="JAWXYG010000010">
    <property type="protein sequence ID" value="KAK4260383.1"/>
    <property type="molecule type" value="Genomic_DNA"/>
</dbReference>
<feature type="region of interest" description="Disordered" evidence="2">
    <location>
        <begin position="87"/>
        <end position="143"/>
    </location>
</feature>
<sequence length="303" mass="33523">MEGKHKCKLCSRTFAHGRSLGGHMKAHFATLPLPPKPQPPPAPPLPPSPSFSSSSSQDSDEKALIYTLRENPKKSFRLADPEFSVVDTTGSGIVQDRESETESKNPTRLRSKRARTQRLTPPKRPKPSVSESPPASSVSETSTEEDVAMCLIMLSRDKWKRIAVKKEAEDEEDRGGYEKLKLFEEIKVKKGVRGKHQCEKCRKTFRSFRALGSHRNVCFRDEEEARNAGNNNTNPIFECPFCYKVFGSGQALGGHKRSHLVPSSPSTLNHSATLIIKESFIDLNLPAPLAAAAEDELSVVSDA</sequence>
<dbReference type="SMART" id="SM00355">
    <property type="entry name" value="ZnF_C2H2"/>
    <property type="match status" value="3"/>
</dbReference>
<proteinExistence type="predicted"/>
<comment type="caution">
    <text evidence="4">The sequence shown here is derived from an EMBL/GenBank/DDBJ whole genome shotgun (WGS) entry which is preliminary data.</text>
</comment>
<dbReference type="PROSITE" id="PS00028">
    <property type="entry name" value="ZINC_FINGER_C2H2_1"/>
    <property type="match status" value="2"/>
</dbReference>
<feature type="region of interest" description="Disordered" evidence="2">
    <location>
        <begin position="28"/>
        <end position="71"/>
    </location>
</feature>
<keyword evidence="5" id="KW-1185">Reference proteome</keyword>
<name>A0AAE1J1L7_9FABA</name>
<keyword evidence="1" id="KW-0479">Metal-binding</keyword>
<dbReference type="PROSITE" id="PS50157">
    <property type="entry name" value="ZINC_FINGER_C2H2_2"/>
    <property type="match status" value="2"/>
</dbReference>
<evidence type="ECO:0000259" key="3">
    <source>
        <dbReference type="PROSITE" id="PS50157"/>
    </source>
</evidence>
<feature type="compositionally biased region" description="Basic and acidic residues" evidence="2">
    <location>
        <begin position="95"/>
        <end position="105"/>
    </location>
</feature>
<keyword evidence="1" id="KW-0863">Zinc-finger</keyword>
<dbReference type="Proteomes" id="UP001293593">
    <property type="component" value="Unassembled WGS sequence"/>
</dbReference>
<feature type="compositionally biased region" description="Basic residues" evidence="2">
    <location>
        <begin position="107"/>
        <end position="126"/>
    </location>
</feature>
<evidence type="ECO:0000256" key="1">
    <source>
        <dbReference type="PROSITE-ProRule" id="PRU00042"/>
    </source>
</evidence>
<dbReference type="PANTHER" id="PTHR46326:SF8">
    <property type="entry name" value="C2H2-LIKE ZINC FINGER PROTEIN"/>
    <property type="match status" value="1"/>
</dbReference>
<dbReference type="AlphaFoldDB" id="A0AAE1J1L7"/>
<accession>A0AAE1J1L7</accession>
<protein>
    <recommendedName>
        <fullName evidence="3">C2H2-type domain-containing protein</fullName>
    </recommendedName>
</protein>
<feature type="domain" description="C2H2-type" evidence="3">
    <location>
        <begin position="5"/>
        <end position="32"/>
    </location>
</feature>
<dbReference type="GO" id="GO:0006355">
    <property type="term" value="P:regulation of DNA-templated transcription"/>
    <property type="evidence" value="ECO:0007669"/>
    <property type="project" value="InterPro"/>
</dbReference>
<dbReference type="InterPro" id="IPR036236">
    <property type="entry name" value="Znf_C2H2_sf"/>
</dbReference>
<feature type="domain" description="C2H2-type" evidence="3">
    <location>
        <begin position="237"/>
        <end position="259"/>
    </location>
</feature>
<dbReference type="PANTHER" id="PTHR46326">
    <property type="entry name" value="ZINC FINGER PROTEIN ZAT1-RELATED"/>
    <property type="match status" value="1"/>
</dbReference>
<dbReference type="InterPro" id="IPR044303">
    <property type="entry name" value="ZAT1/4/9"/>
</dbReference>
<evidence type="ECO:0000256" key="2">
    <source>
        <dbReference type="SAM" id="MobiDB-lite"/>
    </source>
</evidence>
<feature type="compositionally biased region" description="Pro residues" evidence="2">
    <location>
        <begin position="32"/>
        <end position="49"/>
    </location>
</feature>
<reference evidence="4" key="1">
    <citation type="submission" date="2023-10" db="EMBL/GenBank/DDBJ databases">
        <title>Chromosome-level genome of the transformable northern wattle, Acacia crassicarpa.</title>
        <authorList>
            <person name="Massaro I."/>
            <person name="Sinha N.R."/>
            <person name="Poethig S."/>
            <person name="Leichty A.R."/>
        </authorList>
    </citation>
    <scope>NUCLEOTIDE SEQUENCE</scope>
    <source>
        <strain evidence="4">Acra3RX</strain>
        <tissue evidence="4">Leaf</tissue>
    </source>
</reference>
<dbReference type="InterPro" id="IPR013087">
    <property type="entry name" value="Znf_C2H2_type"/>
</dbReference>
<dbReference type="Gene3D" id="3.30.160.60">
    <property type="entry name" value="Classic Zinc Finger"/>
    <property type="match status" value="1"/>
</dbReference>
<evidence type="ECO:0000313" key="5">
    <source>
        <dbReference type="Proteomes" id="UP001293593"/>
    </source>
</evidence>
<evidence type="ECO:0000313" key="4">
    <source>
        <dbReference type="EMBL" id="KAK4260383.1"/>
    </source>
</evidence>